<evidence type="ECO:0000259" key="1">
    <source>
        <dbReference type="Pfam" id="PF07045"/>
    </source>
</evidence>
<dbReference type="PANTHER" id="PTHR41521:SF4">
    <property type="entry name" value="BLR0684 PROTEIN"/>
    <property type="match status" value="1"/>
</dbReference>
<name>A0A370HBR1_9HYPH</name>
<dbReference type="SUPFAM" id="SSF54909">
    <property type="entry name" value="Dimeric alpha+beta barrel"/>
    <property type="match status" value="1"/>
</dbReference>
<proteinExistence type="predicted"/>
<dbReference type="InterPro" id="IPR010753">
    <property type="entry name" value="DUF1330"/>
</dbReference>
<gene>
    <name evidence="2" type="ORF">DES45_1129</name>
</gene>
<sequence>MRGYMIFELEITDPVAWTEYRLLAGPLMAAAGARFIVRSERIEPLEGGWNPVSISVVEFPSFEAAHAYYHSDAYKATLPLREKASRGRGILVGSTPPAGEA</sequence>
<evidence type="ECO:0000313" key="3">
    <source>
        <dbReference type="Proteomes" id="UP000254925"/>
    </source>
</evidence>
<dbReference type="PANTHER" id="PTHR41521">
    <property type="match status" value="1"/>
</dbReference>
<dbReference type="RefSeq" id="WP_114772429.1">
    <property type="nucleotide sequence ID" value="NZ_QQBB01000012.1"/>
</dbReference>
<feature type="domain" description="DUF1330" evidence="1">
    <location>
        <begin position="3"/>
        <end position="92"/>
    </location>
</feature>
<dbReference type="OrthoDB" id="9806380at2"/>
<keyword evidence="3" id="KW-1185">Reference proteome</keyword>
<accession>A0A370HBR1</accession>
<dbReference type="Proteomes" id="UP000254925">
    <property type="component" value="Unassembled WGS sequence"/>
</dbReference>
<organism evidence="2 3">
    <name type="scientific">Microvirga subterranea</name>
    <dbReference type="NCBI Taxonomy" id="186651"/>
    <lineage>
        <taxon>Bacteria</taxon>
        <taxon>Pseudomonadati</taxon>
        <taxon>Pseudomonadota</taxon>
        <taxon>Alphaproteobacteria</taxon>
        <taxon>Hyphomicrobiales</taxon>
        <taxon>Methylobacteriaceae</taxon>
        <taxon>Microvirga</taxon>
    </lineage>
</organism>
<reference evidence="2 3" key="1">
    <citation type="submission" date="2018-07" db="EMBL/GenBank/DDBJ databases">
        <title>Genomic Encyclopedia of Type Strains, Phase IV (KMG-IV): sequencing the most valuable type-strain genomes for metagenomic binning, comparative biology and taxonomic classification.</title>
        <authorList>
            <person name="Goeker M."/>
        </authorList>
    </citation>
    <scope>NUCLEOTIDE SEQUENCE [LARGE SCALE GENOMIC DNA]</scope>
    <source>
        <strain evidence="2 3">DSM 14364</strain>
    </source>
</reference>
<dbReference type="AlphaFoldDB" id="A0A370HBR1"/>
<dbReference type="Pfam" id="PF07045">
    <property type="entry name" value="DUF1330"/>
    <property type="match status" value="1"/>
</dbReference>
<dbReference type="EMBL" id="QQBB01000012">
    <property type="protein sequence ID" value="RDI53805.1"/>
    <property type="molecule type" value="Genomic_DNA"/>
</dbReference>
<dbReference type="Gene3D" id="3.30.70.100">
    <property type="match status" value="1"/>
</dbReference>
<protein>
    <submittedName>
        <fullName evidence="2">Uncharacterized protein (DUF1330 family)</fullName>
    </submittedName>
</protein>
<comment type="caution">
    <text evidence="2">The sequence shown here is derived from an EMBL/GenBank/DDBJ whole genome shotgun (WGS) entry which is preliminary data.</text>
</comment>
<evidence type="ECO:0000313" key="2">
    <source>
        <dbReference type="EMBL" id="RDI53805.1"/>
    </source>
</evidence>
<dbReference type="InterPro" id="IPR011008">
    <property type="entry name" value="Dimeric_a/b-barrel"/>
</dbReference>